<name>A0A3N4QAD1_9BACT</name>
<reference evidence="2 3" key="1">
    <citation type="submission" date="2018-11" db="EMBL/GenBank/DDBJ databases">
        <title>Chitinophaga lutea sp.nov., isolate from arsenic contaminated soil.</title>
        <authorList>
            <person name="Zong Y."/>
        </authorList>
    </citation>
    <scope>NUCLEOTIDE SEQUENCE [LARGE SCALE GENOMIC DNA]</scope>
    <source>
        <strain evidence="2 3">ZY74</strain>
    </source>
</reference>
<dbReference type="InterPro" id="IPR046232">
    <property type="entry name" value="DUF6265"/>
</dbReference>
<dbReference type="Pfam" id="PF19780">
    <property type="entry name" value="DUF6265"/>
    <property type="match status" value="1"/>
</dbReference>
<evidence type="ECO:0000259" key="1">
    <source>
        <dbReference type="Pfam" id="PF19780"/>
    </source>
</evidence>
<sequence>MICCTTVGPISRSAWLLGTWSGGTPGRQLVEIWEKQNDSTFTGRGLMVKGVDTALLEAISLEERNGQLYYVPTVTGQNKGQAVRFTLTSITGSQLAFENPSHDFPQKVTYTLVTPDSLLAEISGTVNGTLKSRKFPMKRVK</sequence>
<accession>A0A3N4QAD1</accession>
<organism evidence="2 3">
    <name type="scientific">Chitinophaga lutea</name>
    <dbReference type="NCBI Taxonomy" id="2488634"/>
    <lineage>
        <taxon>Bacteria</taxon>
        <taxon>Pseudomonadati</taxon>
        <taxon>Bacteroidota</taxon>
        <taxon>Chitinophagia</taxon>
        <taxon>Chitinophagales</taxon>
        <taxon>Chitinophagaceae</taxon>
        <taxon>Chitinophaga</taxon>
    </lineage>
</organism>
<evidence type="ECO:0000313" key="3">
    <source>
        <dbReference type="Proteomes" id="UP000278351"/>
    </source>
</evidence>
<keyword evidence="3" id="KW-1185">Reference proteome</keyword>
<comment type="caution">
    <text evidence="2">The sequence shown here is derived from an EMBL/GenBank/DDBJ whole genome shotgun (WGS) entry which is preliminary data.</text>
</comment>
<dbReference type="Proteomes" id="UP000278351">
    <property type="component" value="Unassembled WGS sequence"/>
</dbReference>
<feature type="domain" description="DUF6265" evidence="1">
    <location>
        <begin position="14"/>
        <end position="123"/>
    </location>
</feature>
<evidence type="ECO:0000313" key="2">
    <source>
        <dbReference type="EMBL" id="RPE12960.1"/>
    </source>
</evidence>
<protein>
    <recommendedName>
        <fullName evidence="1">DUF6265 domain-containing protein</fullName>
    </recommendedName>
</protein>
<proteinExistence type="predicted"/>
<dbReference type="AlphaFoldDB" id="A0A3N4QAD1"/>
<gene>
    <name evidence="2" type="ORF">EGT74_05305</name>
</gene>
<dbReference type="EMBL" id="RPDH01000001">
    <property type="protein sequence ID" value="RPE12960.1"/>
    <property type="molecule type" value="Genomic_DNA"/>
</dbReference>